<protein>
    <recommendedName>
        <fullName evidence="4">Secreted protein</fullName>
    </recommendedName>
</protein>
<evidence type="ECO:0000256" key="1">
    <source>
        <dbReference type="SAM" id="SignalP"/>
    </source>
</evidence>
<proteinExistence type="predicted"/>
<gene>
    <name evidence="2" type="ORF">BJ878DRAFT_317944</name>
</gene>
<evidence type="ECO:0000313" key="2">
    <source>
        <dbReference type="EMBL" id="KAG9246033.1"/>
    </source>
</evidence>
<feature type="signal peptide" evidence="1">
    <location>
        <begin position="1"/>
        <end position="23"/>
    </location>
</feature>
<accession>A0A9P7Z6Z3</accession>
<evidence type="ECO:0000313" key="3">
    <source>
        <dbReference type="Proteomes" id="UP000887226"/>
    </source>
</evidence>
<sequence>MKSLHLLTLLCLTLLLRLTPGTASFWPCRFTCCIYWWLQLRAALPTILSTGRTRALILISQYLLCSKHPWHLSFEFRDTGPSLNSALRSTYATVLVERRARGLCSEVTILVFLQERPASFAAILPHGSHTQWLASLMAAFAGTARILLGNIAGYSVLRASMALVYWPVFFWVW</sequence>
<comment type="caution">
    <text evidence="2">The sequence shown here is derived from an EMBL/GenBank/DDBJ whole genome shotgun (WGS) entry which is preliminary data.</text>
</comment>
<name>A0A9P7Z6Z3_9HELO</name>
<dbReference type="AlphaFoldDB" id="A0A9P7Z6Z3"/>
<feature type="chain" id="PRO_5040219863" description="Secreted protein" evidence="1">
    <location>
        <begin position="24"/>
        <end position="173"/>
    </location>
</feature>
<organism evidence="2 3">
    <name type="scientific">Calycina marina</name>
    <dbReference type="NCBI Taxonomy" id="1763456"/>
    <lineage>
        <taxon>Eukaryota</taxon>
        <taxon>Fungi</taxon>
        <taxon>Dikarya</taxon>
        <taxon>Ascomycota</taxon>
        <taxon>Pezizomycotina</taxon>
        <taxon>Leotiomycetes</taxon>
        <taxon>Helotiales</taxon>
        <taxon>Pezizellaceae</taxon>
        <taxon>Calycina</taxon>
    </lineage>
</organism>
<reference evidence="2" key="1">
    <citation type="journal article" date="2021" name="IMA Fungus">
        <title>Genomic characterization of three marine fungi, including Emericellopsis atlantica sp. nov. with signatures of a generalist lifestyle and marine biomass degradation.</title>
        <authorList>
            <person name="Hagestad O.C."/>
            <person name="Hou L."/>
            <person name="Andersen J.H."/>
            <person name="Hansen E.H."/>
            <person name="Altermark B."/>
            <person name="Li C."/>
            <person name="Kuhnert E."/>
            <person name="Cox R.J."/>
            <person name="Crous P.W."/>
            <person name="Spatafora J.W."/>
            <person name="Lail K."/>
            <person name="Amirebrahimi M."/>
            <person name="Lipzen A."/>
            <person name="Pangilinan J."/>
            <person name="Andreopoulos W."/>
            <person name="Hayes R.D."/>
            <person name="Ng V."/>
            <person name="Grigoriev I.V."/>
            <person name="Jackson S.A."/>
            <person name="Sutton T.D.S."/>
            <person name="Dobson A.D.W."/>
            <person name="Rama T."/>
        </authorList>
    </citation>
    <scope>NUCLEOTIDE SEQUENCE</scope>
    <source>
        <strain evidence="2">TRa3180A</strain>
    </source>
</reference>
<dbReference type="EMBL" id="MU253820">
    <property type="protein sequence ID" value="KAG9246033.1"/>
    <property type="molecule type" value="Genomic_DNA"/>
</dbReference>
<dbReference type="Proteomes" id="UP000887226">
    <property type="component" value="Unassembled WGS sequence"/>
</dbReference>
<keyword evidence="1" id="KW-0732">Signal</keyword>
<keyword evidence="3" id="KW-1185">Reference proteome</keyword>
<evidence type="ECO:0008006" key="4">
    <source>
        <dbReference type="Google" id="ProtNLM"/>
    </source>
</evidence>